<comment type="similarity">
    <text evidence="1">Belongs to the PCNA family.</text>
</comment>
<evidence type="ECO:0000259" key="4">
    <source>
        <dbReference type="Pfam" id="PF02747"/>
    </source>
</evidence>
<feature type="domain" description="Proliferating cell nuclear antigen PCNA N-terminal" evidence="3">
    <location>
        <begin position="1"/>
        <end position="51"/>
    </location>
</feature>
<sequence length="189" mass="20948">MGMNLNNLAKLLKYAGNDDIITIKADDGTDNVNFTFESPSVEMKMMNIESDQPLYIHEAEYDRCCCEDRMPSAEFSRICTHLSSIGDTVMISVTEESVKFSTRGDIVFNLNSFTKASPLSSTVTISLSTQQPVMVEYKIAHHMGYVRPSPASGAPRLPLPPPRALPGRLQWQGSGMELIQFSSFAHSHL</sequence>
<dbReference type="Pfam" id="PF00705">
    <property type="entry name" value="PCNA_N"/>
    <property type="match status" value="1"/>
</dbReference>
<dbReference type="Gene3D" id="3.70.10.10">
    <property type="match status" value="1"/>
</dbReference>
<protein>
    <recommendedName>
        <fullName evidence="7">Proliferating cell nuclear antigen</fullName>
    </recommendedName>
</protein>
<evidence type="ECO:0000259" key="3">
    <source>
        <dbReference type="Pfam" id="PF00705"/>
    </source>
</evidence>
<dbReference type="Proteomes" id="UP001291926">
    <property type="component" value="Unassembled WGS sequence"/>
</dbReference>
<dbReference type="Pfam" id="PF02747">
    <property type="entry name" value="PCNA_C"/>
    <property type="match status" value="2"/>
</dbReference>
<feature type="domain" description="Proliferating cell nuclear antigen PCNA C-terminal" evidence="4">
    <location>
        <begin position="56"/>
        <end position="106"/>
    </location>
</feature>
<evidence type="ECO:0000313" key="5">
    <source>
        <dbReference type="EMBL" id="KAK4480633.1"/>
    </source>
</evidence>
<feature type="domain" description="Proliferating cell nuclear antigen PCNA C-terminal" evidence="4">
    <location>
        <begin position="110"/>
        <end position="141"/>
    </location>
</feature>
<dbReference type="InterPro" id="IPR022648">
    <property type="entry name" value="Pr_cel_nuc_antig_N"/>
</dbReference>
<accession>A0ABR0CU80</accession>
<gene>
    <name evidence="5" type="ORF">RD792_013711</name>
</gene>
<keyword evidence="2" id="KW-0238">DNA-binding</keyword>
<evidence type="ECO:0000256" key="2">
    <source>
        <dbReference type="ARBA" id="ARBA00023125"/>
    </source>
</evidence>
<dbReference type="EMBL" id="JAYDYQ010002686">
    <property type="protein sequence ID" value="KAK4480633.1"/>
    <property type="molecule type" value="Genomic_DNA"/>
</dbReference>
<evidence type="ECO:0000313" key="6">
    <source>
        <dbReference type="Proteomes" id="UP001291926"/>
    </source>
</evidence>
<organism evidence="5 6">
    <name type="scientific">Penstemon davidsonii</name>
    <dbReference type="NCBI Taxonomy" id="160366"/>
    <lineage>
        <taxon>Eukaryota</taxon>
        <taxon>Viridiplantae</taxon>
        <taxon>Streptophyta</taxon>
        <taxon>Embryophyta</taxon>
        <taxon>Tracheophyta</taxon>
        <taxon>Spermatophyta</taxon>
        <taxon>Magnoliopsida</taxon>
        <taxon>eudicotyledons</taxon>
        <taxon>Gunneridae</taxon>
        <taxon>Pentapetalae</taxon>
        <taxon>asterids</taxon>
        <taxon>lamiids</taxon>
        <taxon>Lamiales</taxon>
        <taxon>Plantaginaceae</taxon>
        <taxon>Cheloneae</taxon>
        <taxon>Penstemon</taxon>
    </lineage>
</organism>
<comment type="caution">
    <text evidence="5">The sequence shown here is derived from an EMBL/GenBank/DDBJ whole genome shotgun (WGS) entry which is preliminary data.</text>
</comment>
<dbReference type="PANTHER" id="PTHR11352">
    <property type="entry name" value="PROLIFERATING CELL NUCLEAR ANTIGEN"/>
    <property type="match status" value="1"/>
</dbReference>
<keyword evidence="6" id="KW-1185">Reference proteome</keyword>
<reference evidence="5 6" key="1">
    <citation type="journal article" date="2023" name="bioRxiv">
        <title>Genome report: Whole genome sequence and annotation of Penstemon davidsonii.</title>
        <authorList>
            <person name="Ostevik K.L."/>
            <person name="Alabady M."/>
            <person name="Zhang M."/>
            <person name="Rausher M.D."/>
        </authorList>
    </citation>
    <scope>NUCLEOTIDE SEQUENCE [LARGE SCALE GENOMIC DNA]</scope>
    <source>
        <strain evidence="5">DNT005</strain>
        <tissue evidence="5">Whole leaf</tissue>
    </source>
</reference>
<evidence type="ECO:0008006" key="7">
    <source>
        <dbReference type="Google" id="ProtNLM"/>
    </source>
</evidence>
<dbReference type="PANTHER" id="PTHR11352:SF0">
    <property type="entry name" value="PROLIFERATING CELL NUCLEAR ANTIGEN"/>
    <property type="match status" value="1"/>
</dbReference>
<dbReference type="InterPro" id="IPR022649">
    <property type="entry name" value="Pr_cel_nuc_antig_C"/>
</dbReference>
<dbReference type="SUPFAM" id="SSF55979">
    <property type="entry name" value="DNA clamp"/>
    <property type="match status" value="2"/>
</dbReference>
<name>A0ABR0CU80_9LAMI</name>
<dbReference type="InterPro" id="IPR046938">
    <property type="entry name" value="DNA_clamp_sf"/>
</dbReference>
<dbReference type="NCBIfam" id="TIGR00590">
    <property type="entry name" value="pcna"/>
    <property type="match status" value="1"/>
</dbReference>
<dbReference type="InterPro" id="IPR000730">
    <property type="entry name" value="Pr_cel_nuc_antig"/>
</dbReference>
<evidence type="ECO:0000256" key="1">
    <source>
        <dbReference type="ARBA" id="ARBA00010462"/>
    </source>
</evidence>
<dbReference type="CDD" id="cd00577">
    <property type="entry name" value="PCNA"/>
    <property type="match status" value="1"/>
</dbReference>
<proteinExistence type="inferred from homology"/>